<dbReference type="Gene3D" id="3.30.450.20">
    <property type="entry name" value="PAS domain"/>
    <property type="match status" value="2"/>
</dbReference>
<evidence type="ECO:0000313" key="6">
    <source>
        <dbReference type="EMBL" id="TWT78841.1"/>
    </source>
</evidence>
<dbReference type="InterPro" id="IPR004089">
    <property type="entry name" value="MCPsignal_dom"/>
</dbReference>
<dbReference type="Gene3D" id="1.10.287.950">
    <property type="entry name" value="Methyl-accepting chemotaxis protein"/>
    <property type="match status" value="1"/>
</dbReference>
<dbReference type="Pfam" id="PF08447">
    <property type="entry name" value="PAS_3"/>
    <property type="match status" value="2"/>
</dbReference>
<dbReference type="GO" id="GO:0007165">
    <property type="term" value="P:signal transduction"/>
    <property type="evidence" value="ECO:0007669"/>
    <property type="project" value="UniProtKB-KW"/>
</dbReference>
<sequence length="455" mass="49767">MWSRKSRNDDRSSLKSSMDPSDGKEVSVEELQGKIDALDRSLATIEFDLDGNILTANANFLNTVGYSLGEIQGKHHRMFVEPSYARSSEYREFWDKLNDGQFQANEFNRVGKNGESIWLQASYNPIYSDGQLIKIVKYATDITSQKRENANFTGQIEALNKALAVIEFELDGTIITANQNFTDTVGYTLSEIQGQHHSLFVYPKDRSSDEYRNFWAALKRGEFQADEFQRVGKNGKEVWLQASYNPIFDTAGRPFKVVKYATDITTKVEHHRTVKQTAKVGHEVASSVTQMVQTIEEISSNVQLTAALAKTTESATKSAESEIESLTSSSQAISAVVDLIRGLAEQTNLLALNATIEAARAGEAGRGFAVVASEVKELAKQTSDATHNISESVTGILSCIDAVVSSTQEIEAGVSKVNVNTTTIAAAIEEQSTTMSSLGLTANELLILTGSAESN</sequence>
<keyword evidence="1" id="KW-0807">Transducer</keyword>
<comment type="caution">
    <text evidence="6">The sequence shown here is derived from an EMBL/GenBank/DDBJ whole genome shotgun (WGS) entry which is preliminary data.</text>
</comment>
<dbReference type="EMBL" id="SJPJ01000001">
    <property type="protein sequence ID" value="TWT78841.1"/>
    <property type="molecule type" value="Genomic_DNA"/>
</dbReference>
<evidence type="ECO:0000259" key="5">
    <source>
        <dbReference type="PROSITE" id="PS50113"/>
    </source>
</evidence>
<dbReference type="PANTHER" id="PTHR24422">
    <property type="entry name" value="CHEMOTAXIS PROTEIN METHYLTRANSFERASE"/>
    <property type="match status" value="1"/>
</dbReference>
<evidence type="ECO:0000259" key="4">
    <source>
        <dbReference type="PROSITE" id="PS50112"/>
    </source>
</evidence>
<dbReference type="InterPro" id="IPR000700">
    <property type="entry name" value="PAS-assoc_C"/>
</dbReference>
<dbReference type="PROSITE" id="PS50111">
    <property type="entry name" value="CHEMOTAXIS_TRANSDUC_2"/>
    <property type="match status" value="1"/>
</dbReference>
<reference evidence="6 7" key="1">
    <citation type="submission" date="2019-02" db="EMBL/GenBank/DDBJ databases">
        <title>Deep-cultivation of Planctomycetes and their phenomic and genomic characterization uncovers novel biology.</title>
        <authorList>
            <person name="Wiegand S."/>
            <person name="Jogler M."/>
            <person name="Boedeker C."/>
            <person name="Pinto D."/>
            <person name="Vollmers J."/>
            <person name="Rivas-Marin E."/>
            <person name="Kohn T."/>
            <person name="Peeters S.H."/>
            <person name="Heuer A."/>
            <person name="Rast P."/>
            <person name="Oberbeckmann S."/>
            <person name="Bunk B."/>
            <person name="Jeske O."/>
            <person name="Meyerdierks A."/>
            <person name="Storesund J.E."/>
            <person name="Kallscheuer N."/>
            <person name="Luecker S."/>
            <person name="Lage O.M."/>
            <person name="Pohl T."/>
            <person name="Merkel B.J."/>
            <person name="Hornburger P."/>
            <person name="Mueller R.-W."/>
            <person name="Bruemmer F."/>
            <person name="Labrenz M."/>
            <person name="Spormann A.M."/>
            <person name="Op Den Camp H."/>
            <person name="Overmann J."/>
            <person name="Amann R."/>
            <person name="Jetten M.S.M."/>
            <person name="Mascher T."/>
            <person name="Medema M.H."/>
            <person name="Devos D.P."/>
            <person name="Kaster A.-K."/>
            <person name="Ovreas L."/>
            <person name="Rohde M."/>
            <person name="Galperin M.Y."/>
            <person name="Jogler C."/>
        </authorList>
    </citation>
    <scope>NUCLEOTIDE SEQUENCE [LARGE SCALE GENOMIC DNA]</scope>
    <source>
        <strain evidence="6 7">CA13</strain>
    </source>
</reference>
<dbReference type="InterPro" id="IPR000014">
    <property type="entry name" value="PAS"/>
</dbReference>
<evidence type="ECO:0000256" key="1">
    <source>
        <dbReference type="PROSITE-ProRule" id="PRU00284"/>
    </source>
</evidence>
<dbReference type="Proteomes" id="UP000315010">
    <property type="component" value="Unassembled WGS sequence"/>
</dbReference>
<dbReference type="PROSITE" id="PS50113">
    <property type="entry name" value="PAC"/>
    <property type="match status" value="2"/>
</dbReference>
<feature type="region of interest" description="Disordered" evidence="2">
    <location>
        <begin position="1"/>
        <end position="25"/>
    </location>
</feature>
<dbReference type="AlphaFoldDB" id="A0A5C5YVQ6"/>
<dbReference type="SMART" id="SM00283">
    <property type="entry name" value="MA"/>
    <property type="match status" value="1"/>
</dbReference>
<dbReference type="Pfam" id="PF00015">
    <property type="entry name" value="MCPsignal"/>
    <property type="match status" value="1"/>
</dbReference>
<dbReference type="InterPro" id="IPR013655">
    <property type="entry name" value="PAS_fold_3"/>
</dbReference>
<dbReference type="InterPro" id="IPR001610">
    <property type="entry name" value="PAC"/>
</dbReference>
<dbReference type="SMART" id="SM00091">
    <property type="entry name" value="PAS"/>
    <property type="match status" value="2"/>
</dbReference>
<feature type="domain" description="PAC" evidence="5">
    <location>
        <begin position="224"/>
        <end position="276"/>
    </location>
</feature>
<dbReference type="PANTHER" id="PTHR24422:SF10">
    <property type="entry name" value="CHEMOTAXIS PROTEIN METHYLTRANSFERASE 2"/>
    <property type="match status" value="1"/>
</dbReference>
<evidence type="ECO:0000256" key="2">
    <source>
        <dbReference type="SAM" id="MobiDB-lite"/>
    </source>
</evidence>
<dbReference type="PROSITE" id="PS50112">
    <property type="entry name" value="PAS"/>
    <property type="match status" value="2"/>
</dbReference>
<dbReference type="InterPro" id="IPR035965">
    <property type="entry name" value="PAS-like_dom_sf"/>
</dbReference>
<dbReference type="CDD" id="cd00130">
    <property type="entry name" value="PAS"/>
    <property type="match status" value="2"/>
</dbReference>
<organism evidence="6 7">
    <name type="scientific">Novipirellula herctigrandis</name>
    <dbReference type="NCBI Taxonomy" id="2527986"/>
    <lineage>
        <taxon>Bacteria</taxon>
        <taxon>Pseudomonadati</taxon>
        <taxon>Planctomycetota</taxon>
        <taxon>Planctomycetia</taxon>
        <taxon>Pirellulales</taxon>
        <taxon>Pirellulaceae</taxon>
        <taxon>Novipirellula</taxon>
    </lineage>
</organism>
<dbReference type="NCBIfam" id="TIGR00229">
    <property type="entry name" value="sensory_box"/>
    <property type="match status" value="2"/>
</dbReference>
<dbReference type="SUPFAM" id="SSF58104">
    <property type="entry name" value="Methyl-accepting chemotaxis protein (MCP) signaling domain"/>
    <property type="match status" value="1"/>
</dbReference>
<dbReference type="SMART" id="SM00086">
    <property type="entry name" value="PAC"/>
    <property type="match status" value="2"/>
</dbReference>
<feature type="domain" description="PAS" evidence="4">
    <location>
        <begin position="165"/>
        <end position="221"/>
    </location>
</feature>
<feature type="domain" description="PAS" evidence="4">
    <location>
        <begin position="48"/>
        <end position="83"/>
    </location>
</feature>
<feature type="domain" description="Methyl-accepting transducer" evidence="3">
    <location>
        <begin position="269"/>
        <end position="455"/>
    </location>
</feature>
<protein>
    <submittedName>
        <fullName evidence="6">Biofilm dispersion protein BdlA</fullName>
    </submittedName>
</protein>
<evidence type="ECO:0000259" key="3">
    <source>
        <dbReference type="PROSITE" id="PS50111"/>
    </source>
</evidence>
<dbReference type="GO" id="GO:0016020">
    <property type="term" value="C:membrane"/>
    <property type="evidence" value="ECO:0007669"/>
    <property type="project" value="InterPro"/>
</dbReference>
<feature type="domain" description="PAC" evidence="5">
    <location>
        <begin position="103"/>
        <end position="154"/>
    </location>
</feature>
<evidence type="ECO:0000313" key="7">
    <source>
        <dbReference type="Proteomes" id="UP000315010"/>
    </source>
</evidence>
<accession>A0A5C5YVQ6</accession>
<gene>
    <name evidence="6" type="primary">bdlA</name>
    <name evidence="6" type="ORF">CA13_02380</name>
</gene>
<name>A0A5C5YVQ6_9BACT</name>
<dbReference type="InterPro" id="IPR050903">
    <property type="entry name" value="Bact_Chemotaxis_MeTrfase"/>
</dbReference>
<keyword evidence="7" id="KW-1185">Reference proteome</keyword>
<dbReference type="SUPFAM" id="SSF55785">
    <property type="entry name" value="PYP-like sensor domain (PAS domain)"/>
    <property type="match status" value="2"/>
</dbReference>
<proteinExistence type="predicted"/>
<feature type="compositionally biased region" description="Basic and acidic residues" evidence="2">
    <location>
        <begin position="1"/>
        <end position="13"/>
    </location>
</feature>